<dbReference type="RefSeq" id="WP_324180502.1">
    <property type="nucleotide sequence ID" value="NZ_BAABAW010000006.1"/>
</dbReference>
<dbReference type="Proteomes" id="UP001327027">
    <property type="component" value="Unassembled WGS sequence"/>
</dbReference>
<evidence type="ECO:0000313" key="3">
    <source>
        <dbReference type="Proteomes" id="UP001327027"/>
    </source>
</evidence>
<sequence>MNKLIILIFLVMSFSEDTSRSDQFITRQGQVSFFSYTSVENIEAKNNQVLSIIDLSKGEIAVSMLMNAFVFKKALMHEHFNESYIESDLYPKATFEGRIVDFDPLADIQTRMIKGNLTIHGIANEVEIKTTIQNNNGSYLFTGDFEATVKDYDIKIPPILAPNIAKTISITFRFEYQPYEK</sequence>
<name>A0ABU5ZX93_9FLAO</name>
<dbReference type="Pfam" id="PF04264">
    <property type="entry name" value="YceI"/>
    <property type="match status" value="1"/>
</dbReference>
<organism evidence="2 3">
    <name type="scientific">Aquimarina gracilis</name>
    <dbReference type="NCBI Taxonomy" id="874422"/>
    <lineage>
        <taxon>Bacteria</taxon>
        <taxon>Pseudomonadati</taxon>
        <taxon>Bacteroidota</taxon>
        <taxon>Flavobacteriia</taxon>
        <taxon>Flavobacteriales</taxon>
        <taxon>Flavobacteriaceae</taxon>
        <taxon>Aquimarina</taxon>
    </lineage>
</organism>
<dbReference type="InterPro" id="IPR007372">
    <property type="entry name" value="Lipid/polyisoprenoid-bd_YceI"/>
</dbReference>
<protein>
    <submittedName>
        <fullName evidence="2">YceI family protein</fullName>
    </submittedName>
</protein>
<gene>
    <name evidence="2" type="ORF">U6A24_13430</name>
</gene>
<dbReference type="EMBL" id="JAYKLX010000006">
    <property type="protein sequence ID" value="MEB3346473.1"/>
    <property type="molecule type" value="Genomic_DNA"/>
</dbReference>
<evidence type="ECO:0000313" key="2">
    <source>
        <dbReference type="EMBL" id="MEB3346473.1"/>
    </source>
</evidence>
<reference evidence="2 3" key="1">
    <citation type="journal article" date="2013" name="Int. J. Syst. Evol. Microbiol.">
        <title>Aquimarina gracilis sp. nov., isolated from the gut microflora of a mussel, Mytilus coruscus, and emended description of Aquimarina spongiae.</title>
        <authorList>
            <person name="Park S.C."/>
            <person name="Choe H.N."/>
            <person name="Baik K.S."/>
            <person name="Seong C.N."/>
        </authorList>
    </citation>
    <scope>NUCLEOTIDE SEQUENCE [LARGE SCALE GENOMIC DNA]</scope>
    <source>
        <strain evidence="2 3">PSC32</strain>
    </source>
</reference>
<accession>A0ABU5ZX93</accession>
<dbReference type="SUPFAM" id="SSF101874">
    <property type="entry name" value="YceI-like"/>
    <property type="match status" value="1"/>
</dbReference>
<dbReference type="InterPro" id="IPR036761">
    <property type="entry name" value="TTHA0802/YceI-like_sf"/>
</dbReference>
<proteinExistence type="predicted"/>
<feature type="domain" description="Lipid/polyisoprenoid-binding YceI-like" evidence="1">
    <location>
        <begin position="38"/>
        <end position="175"/>
    </location>
</feature>
<keyword evidence="3" id="KW-1185">Reference proteome</keyword>
<comment type="caution">
    <text evidence="2">The sequence shown here is derived from an EMBL/GenBank/DDBJ whole genome shotgun (WGS) entry which is preliminary data.</text>
</comment>
<dbReference type="Gene3D" id="2.40.128.110">
    <property type="entry name" value="Lipid/polyisoprenoid-binding, YceI-like"/>
    <property type="match status" value="1"/>
</dbReference>
<evidence type="ECO:0000259" key="1">
    <source>
        <dbReference type="Pfam" id="PF04264"/>
    </source>
</evidence>